<dbReference type="OrthoDB" id="282646at2"/>
<dbReference type="RefSeq" id="WP_146521494.1">
    <property type="nucleotide sequence ID" value="NZ_CP151726.1"/>
</dbReference>
<dbReference type="GO" id="GO:0016853">
    <property type="term" value="F:isomerase activity"/>
    <property type="evidence" value="ECO:0007669"/>
    <property type="project" value="UniProtKB-KW"/>
</dbReference>
<comment type="caution">
    <text evidence="2">The sequence shown here is derived from an EMBL/GenBank/DDBJ whole genome shotgun (WGS) entry which is preliminary data.</text>
</comment>
<name>A0A5C6AN79_9BACT</name>
<dbReference type="EMBL" id="SJPN01000005">
    <property type="protein sequence ID" value="TWU00968.1"/>
    <property type="molecule type" value="Genomic_DNA"/>
</dbReference>
<evidence type="ECO:0000313" key="3">
    <source>
        <dbReference type="Proteomes" id="UP000320176"/>
    </source>
</evidence>
<sequence>MKEIVLSVVAMTWWLVPETMAQDPAPFKPPFFAFENGVHFGSTQERARVLKELGYDGIGSANPQNLPERLQVYDAAGLKIYSLYVGGSLQAGGPKYDKVISTAIEQLKGRDTVIELFVQGGSGASDTAAVAFVRDIADQAKASGLRVVLYPHTGFYIDTIGDAVRIAKASDRENVGVMFNLCHFLNVQPEADFRAALTQAKPYLWRVSVSGGKVGGKPWNELIQTLDQGDFDQVALLRELRNHGFKGAVGLQCYGVGGDSRENLKRSVQAWQKNLAELSK</sequence>
<dbReference type="Proteomes" id="UP000320176">
    <property type="component" value="Unassembled WGS sequence"/>
</dbReference>
<organism evidence="2 3">
    <name type="scientific">Stieleria varia</name>
    <dbReference type="NCBI Taxonomy" id="2528005"/>
    <lineage>
        <taxon>Bacteria</taxon>
        <taxon>Pseudomonadati</taxon>
        <taxon>Planctomycetota</taxon>
        <taxon>Planctomycetia</taxon>
        <taxon>Pirellulales</taxon>
        <taxon>Pirellulaceae</taxon>
        <taxon>Stieleria</taxon>
    </lineage>
</organism>
<dbReference type="InterPro" id="IPR036237">
    <property type="entry name" value="Xyl_isomerase-like_sf"/>
</dbReference>
<dbReference type="PANTHER" id="PTHR12110:SF21">
    <property type="entry name" value="XYLOSE ISOMERASE-LIKE TIM BARREL DOMAIN-CONTAINING PROTEIN"/>
    <property type="match status" value="1"/>
</dbReference>
<keyword evidence="2" id="KW-0413">Isomerase</keyword>
<proteinExistence type="predicted"/>
<dbReference type="AlphaFoldDB" id="A0A5C6AN79"/>
<dbReference type="Pfam" id="PF01261">
    <property type="entry name" value="AP_endonuc_2"/>
    <property type="match status" value="1"/>
</dbReference>
<keyword evidence="3" id="KW-1185">Reference proteome</keyword>
<protein>
    <submittedName>
        <fullName evidence="2">Xylose isomerase-like TIM barrel</fullName>
    </submittedName>
</protein>
<dbReference type="InterPro" id="IPR013022">
    <property type="entry name" value="Xyl_isomerase-like_TIM-brl"/>
</dbReference>
<evidence type="ECO:0000313" key="2">
    <source>
        <dbReference type="EMBL" id="TWU00968.1"/>
    </source>
</evidence>
<gene>
    <name evidence="2" type="ORF">Pla52n_43380</name>
</gene>
<dbReference type="Gene3D" id="3.20.20.150">
    <property type="entry name" value="Divalent-metal-dependent TIM barrel enzymes"/>
    <property type="match status" value="1"/>
</dbReference>
<dbReference type="PANTHER" id="PTHR12110">
    <property type="entry name" value="HYDROXYPYRUVATE ISOMERASE"/>
    <property type="match status" value="1"/>
</dbReference>
<evidence type="ECO:0000259" key="1">
    <source>
        <dbReference type="Pfam" id="PF01261"/>
    </source>
</evidence>
<dbReference type="InterPro" id="IPR050312">
    <property type="entry name" value="IolE/XylAMocC-like"/>
</dbReference>
<accession>A0A5C6AN79</accession>
<reference evidence="2 3" key="1">
    <citation type="submission" date="2019-02" db="EMBL/GenBank/DDBJ databases">
        <title>Deep-cultivation of Planctomycetes and their phenomic and genomic characterization uncovers novel biology.</title>
        <authorList>
            <person name="Wiegand S."/>
            <person name="Jogler M."/>
            <person name="Boedeker C."/>
            <person name="Pinto D."/>
            <person name="Vollmers J."/>
            <person name="Rivas-Marin E."/>
            <person name="Kohn T."/>
            <person name="Peeters S.H."/>
            <person name="Heuer A."/>
            <person name="Rast P."/>
            <person name="Oberbeckmann S."/>
            <person name="Bunk B."/>
            <person name="Jeske O."/>
            <person name="Meyerdierks A."/>
            <person name="Storesund J.E."/>
            <person name="Kallscheuer N."/>
            <person name="Luecker S."/>
            <person name="Lage O.M."/>
            <person name="Pohl T."/>
            <person name="Merkel B.J."/>
            <person name="Hornburger P."/>
            <person name="Mueller R.-W."/>
            <person name="Bruemmer F."/>
            <person name="Labrenz M."/>
            <person name="Spormann A.M."/>
            <person name="Op Den Camp H."/>
            <person name="Overmann J."/>
            <person name="Amann R."/>
            <person name="Jetten M.S.M."/>
            <person name="Mascher T."/>
            <person name="Medema M.H."/>
            <person name="Devos D.P."/>
            <person name="Kaster A.-K."/>
            <person name="Ovreas L."/>
            <person name="Rohde M."/>
            <person name="Galperin M.Y."/>
            <person name="Jogler C."/>
        </authorList>
    </citation>
    <scope>NUCLEOTIDE SEQUENCE [LARGE SCALE GENOMIC DNA]</scope>
    <source>
        <strain evidence="2 3">Pla52n</strain>
    </source>
</reference>
<dbReference type="SUPFAM" id="SSF51658">
    <property type="entry name" value="Xylose isomerase-like"/>
    <property type="match status" value="1"/>
</dbReference>
<feature type="domain" description="Xylose isomerase-like TIM barrel" evidence="1">
    <location>
        <begin position="128"/>
        <end position="270"/>
    </location>
</feature>